<proteinExistence type="predicted"/>
<dbReference type="KEGG" id="agi:FSB73_02895"/>
<dbReference type="OrthoDB" id="9814103at2"/>
<evidence type="ECO:0008006" key="3">
    <source>
        <dbReference type="Google" id="ProtNLM"/>
    </source>
</evidence>
<organism evidence="1 2">
    <name type="scientific">Arachidicoccus ginsenosidivorans</name>
    <dbReference type="NCBI Taxonomy" id="496057"/>
    <lineage>
        <taxon>Bacteria</taxon>
        <taxon>Pseudomonadati</taxon>
        <taxon>Bacteroidota</taxon>
        <taxon>Chitinophagia</taxon>
        <taxon>Chitinophagales</taxon>
        <taxon>Chitinophagaceae</taxon>
        <taxon>Arachidicoccus</taxon>
    </lineage>
</organism>
<name>A0A5B8VKH8_9BACT</name>
<protein>
    <recommendedName>
        <fullName evidence="3">DUF1572 domain-containing protein</fullName>
    </recommendedName>
</protein>
<sequence length="90" mass="10547">MLRSNADNGFDIQTLSSVQAWRDLQEGFYMRAERFAAFVGLLDEKRLTEDFLDQTYGQNIYNIQGIIEHAYYHLGQIVLLKKMIRSGLYH</sequence>
<reference evidence="1 2" key="1">
    <citation type="journal article" date="2017" name="Int. J. Syst. Evol. Microbiol.">
        <title>Arachidicoccus ginsenosidivorans sp. nov., with ginsenoside-converting activity isolated from ginseng cultivating soil.</title>
        <authorList>
            <person name="Siddiqi M.Z."/>
            <person name="Aslam Z."/>
            <person name="Im W.T."/>
        </authorList>
    </citation>
    <scope>NUCLEOTIDE SEQUENCE [LARGE SCALE GENOMIC DNA]</scope>
    <source>
        <strain evidence="1 2">Gsoil 809</strain>
    </source>
</reference>
<evidence type="ECO:0000313" key="2">
    <source>
        <dbReference type="Proteomes" id="UP000321291"/>
    </source>
</evidence>
<keyword evidence="2" id="KW-1185">Reference proteome</keyword>
<accession>A0A5B8VKH8</accession>
<evidence type="ECO:0000313" key="1">
    <source>
        <dbReference type="EMBL" id="QEC70788.1"/>
    </source>
</evidence>
<gene>
    <name evidence="1" type="ORF">FSB73_02895</name>
</gene>
<dbReference type="InterPro" id="IPR034660">
    <property type="entry name" value="DinB/YfiT-like"/>
</dbReference>
<dbReference type="Gene3D" id="1.20.120.450">
    <property type="entry name" value="dinb family like domain"/>
    <property type="match status" value="1"/>
</dbReference>
<dbReference type="Proteomes" id="UP000321291">
    <property type="component" value="Chromosome"/>
</dbReference>
<dbReference type="EMBL" id="CP042434">
    <property type="protein sequence ID" value="QEC70788.1"/>
    <property type="molecule type" value="Genomic_DNA"/>
</dbReference>
<dbReference type="AlphaFoldDB" id="A0A5B8VKH8"/>
<dbReference type="SUPFAM" id="SSF109854">
    <property type="entry name" value="DinB/YfiT-like putative metalloenzymes"/>
    <property type="match status" value="1"/>
</dbReference>
<dbReference type="RefSeq" id="WP_146780048.1">
    <property type="nucleotide sequence ID" value="NZ_CP042434.1"/>
</dbReference>